<name>A0A7K1YCS8_9SPHI</name>
<keyword evidence="3 4" id="KW-0326">Glycosidase</keyword>
<dbReference type="GO" id="GO:0004553">
    <property type="term" value="F:hydrolase activity, hydrolyzing O-glycosyl compounds"/>
    <property type="evidence" value="ECO:0007669"/>
    <property type="project" value="InterPro"/>
</dbReference>
<dbReference type="Pfam" id="PF04616">
    <property type="entry name" value="Glyco_hydro_43"/>
    <property type="match status" value="1"/>
</dbReference>
<gene>
    <name evidence="5" type="ORF">GS399_14775</name>
</gene>
<evidence type="ECO:0000256" key="1">
    <source>
        <dbReference type="ARBA" id="ARBA00009865"/>
    </source>
</evidence>
<reference evidence="5 6" key="1">
    <citation type="submission" date="2019-11" db="EMBL/GenBank/DDBJ databases">
        <title>Pedobacter sp. HMF7647 Genome sequencing and assembly.</title>
        <authorList>
            <person name="Kang H."/>
            <person name="Kim H."/>
            <person name="Joh K."/>
        </authorList>
    </citation>
    <scope>NUCLEOTIDE SEQUENCE [LARGE SCALE GENOMIC DNA]</scope>
    <source>
        <strain evidence="5 6">HMF7647</strain>
    </source>
</reference>
<evidence type="ECO:0000256" key="4">
    <source>
        <dbReference type="RuleBase" id="RU361187"/>
    </source>
</evidence>
<evidence type="ECO:0000256" key="2">
    <source>
        <dbReference type="ARBA" id="ARBA00022801"/>
    </source>
</evidence>
<dbReference type="InterPro" id="IPR006710">
    <property type="entry name" value="Glyco_hydro_43"/>
</dbReference>
<dbReference type="SUPFAM" id="SSF75005">
    <property type="entry name" value="Arabinanase/levansucrase/invertase"/>
    <property type="match status" value="1"/>
</dbReference>
<dbReference type="RefSeq" id="WP_160845419.1">
    <property type="nucleotide sequence ID" value="NZ_WVHT01000007.1"/>
</dbReference>
<dbReference type="GO" id="GO:0005975">
    <property type="term" value="P:carbohydrate metabolic process"/>
    <property type="evidence" value="ECO:0007669"/>
    <property type="project" value="InterPro"/>
</dbReference>
<dbReference type="Gene3D" id="2.115.10.20">
    <property type="entry name" value="Glycosyl hydrolase domain, family 43"/>
    <property type="match status" value="3"/>
</dbReference>
<protein>
    <submittedName>
        <fullName evidence="5">Family 43 glycosylhydrolase</fullName>
    </submittedName>
</protein>
<evidence type="ECO:0000313" key="5">
    <source>
        <dbReference type="EMBL" id="MXV52240.1"/>
    </source>
</evidence>
<dbReference type="InterPro" id="IPR023296">
    <property type="entry name" value="Glyco_hydro_beta-prop_sf"/>
</dbReference>
<sequence>MSNKGLIKTVFYLFTMVILSFSAKAQKPKMYYGDTSALGVPFSKDPTVIKFKGKYLMYFSMRMIDDKTNGMNGWQIGIAESSDLYNWKKIGEIKPEADYEKKGLCAPGALVRDGKVHLFYQTYGNFEKDAICHAWSSDGIQFTRDSSNPIFHPTGEWTNGRAIDAEVHFFKNQYFLHFATRDKSGKIQKQGVATAPANTDFKRSDWKQAVDSSILKPELPWEGECVEGASVITKNKKLYMFYAGAYNNAPQQIGIAESSDGLTWKRLSDKPFLPNGKPGSWNSSESGHPGIFQDSNGKTYLFYQGNNDNGKTWYLSNIPIGWSEKGPYIRK</sequence>
<comment type="caution">
    <text evidence="5">The sequence shown here is derived from an EMBL/GenBank/DDBJ whole genome shotgun (WGS) entry which is preliminary data.</text>
</comment>
<dbReference type="EMBL" id="WVHT01000007">
    <property type="protein sequence ID" value="MXV52240.1"/>
    <property type="molecule type" value="Genomic_DNA"/>
</dbReference>
<dbReference type="Proteomes" id="UP000466586">
    <property type="component" value="Unassembled WGS sequence"/>
</dbReference>
<dbReference type="PANTHER" id="PTHR35279:SF1">
    <property type="entry name" value="ARABINANASE_LEVANSUCRASE_INVERTASE"/>
    <property type="match status" value="1"/>
</dbReference>
<evidence type="ECO:0000313" key="6">
    <source>
        <dbReference type="Proteomes" id="UP000466586"/>
    </source>
</evidence>
<proteinExistence type="inferred from homology"/>
<evidence type="ECO:0000256" key="3">
    <source>
        <dbReference type="ARBA" id="ARBA00023295"/>
    </source>
</evidence>
<comment type="similarity">
    <text evidence="1 4">Belongs to the glycosyl hydrolase 43 family.</text>
</comment>
<keyword evidence="6" id="KW-1185">Reference proteome</keyword>
<accession>A0A7K1YCS8</accession>
<organism evidence="5 6">
    <name type="scientific">Hufsiella arboris</name>
    <dbReference type="NCBI Taxonomy" id="2695275"/>
    <lineage>
        <taxon>Bacteria</taxon>
        <taxon>Pseudomonadati</taxon>
        <taxon>Bacteroidota</taxon>
        <taxon>Sphingobacteriia</taxon>
        <taxon>Sphingobacteriales</taxon>
        <taxon>Sphingobacteriaceae</taxon>
        <taxon>Hufsiella</taxon>
    </lineage>
</organism>
<dbReference type="PANTHER" id="PTHR35279">
    <property type="match status" value="1"/>
</dbReference>
<keyword evidence="2 4" id="KW-0378">Hydrolase</keyword>
<dbReference type="AlphaFoldDB" id="A0A7K1YCS8"/>